<sequence>MGERSGSGSGATKQAVVVVGALACVWLAVEFALKPILDRTRAAIDKSDPARDPDDVPPPDDPSPNKEDAAVAGEP</sequence>
<comment type="caution">
    <text evidence="1">The sequence shown here is derived from an EMBL/GenBank/DDBJ whole genome shotgun (WGS) entry which is preliminary data.</text>
</comment>
<reference evidence="1 2" key="1">
    <citation type="journal article" date="2022" name="DNA Res.">
        <title>Chromosomal-level genome assembly of the orchid tree Bauhinia variegata (Leguminosae; Cercidoideae) supports the allotetraploid origin hypothesis of Bauhinia.</title>
        <authorList>
            <person name="Zhong Y."/>
            <person name="Chen Y."/>
            <person name="Zheng D."/>
            <person name="Pang J."/>
            <person name="Liu Y."/>
            <person name="Luo S."/>
            <person name="Meng S."/>
            <person name="Qian L."/>
            <person name="Wei D."/>
            <person name="Dai S."/>
            <person name="Zhou R."/>
        </authorList>
    </citation>
    <scope>NUCLEOTIDE SEQUENCE [LARGE SCALE GENOMIC DNA]</scope>
    <source>
        <strain evidence="1">BV-YZ2020</strain>
    </source>
</reference>
<organism evidence="1 2">
    <name type="scientific">Bauhinia variegata</name>
    <name type="common">Purple orchid tree</name>
    <name type="synonym">Phanera variegata</name>
    <dbReference type="NCBI Taxonomy" id="167791"/>
    <lineage>
        <taxon>Eukaryota</taxon>
        <taxon>Viridiplantae</taxon>
        <taxon>Streptophyta</taxon>
        <taxon>Embryophyta</taxon>
        <taxon>Tracheophyta</taxon>
        <taxon>Spermatophyta</taxon>
        <taxon>Magnoliopsida</taxon>
        <taxon>eudicotyledons</taxon>
        <taxon>Gunneridae</taxon>
        <taxon>Pentapetalae</taxon>
        <taxon>rosids</taxon>
        <taxon>fabids</taxon>
        <taxon>Fabales</taxon>
        <taxon>Fabaceae</taxon>
        <taxon>Cercidoideae</taxon>
        <taxon>Cercideae</taxon>
        <taxon>Bauhiniinae</taxon>
        <taxon>Bauhinia</taxon>
    </lineage>
</organism>
<accession>A0ACB9PNC6</accession>
<gene>
    <name evidence="1" type="ORF">L6164_010114</name>
</gene>
<dbReference type="Proteomes" id="UP000828941">
    <property type="component" value="Chromosome 4"/>
</dbReference>
<dbReference type="EMBL" id="CM039429">
    <property type="protein sequence ID" value="KAI4349534.1"/>
    <property type="molecule type" value="Genomic_DNA"/>
</dbReference>
<proteinExistence type="predicted"/>
<name>A0ACB9PNC6_BAUVA</name>
<keyword evidence="2" id="KW-1185">Reference proteome</keyword>
<protein>
    <submittedName>
        <fullName evidence="1">Uncharacterized protein</fullName>
    </submittedName>
</protein>
<evidence type="ECO:0000313" key="2">
    <source>
        <dbReference type="Proteomes" id="UP000828941"/>
    </source>
</evidence>
<evidence type="ECO:0000313" key="1">
    <source>
        <dbReference type="EMBL" id="KAI4349534.1"/>
    </source>
</evidence>